<evidence type="ECO:0000313" key="2">
    <source>
        <dbReference type="Proteomes" id="UP000654075"/>
    </source>
</evidence>
<gene>
    <name evidence="1" type="ORF">PGLA1383_LOCUS16340</name>
</gene>
<dbReference type="SUPFAM" id="SSF54427">
    <property type="entry name" value="NTF2-like"/>
    <property type="match status" value="1"/>
</dbReference>
<sequence length="276" mass="30804">FVPGLKYRRGCPILYLLSEGVPWKQSAPSSMAKAAEVLDDKGPLSDESKGLLAPYSELIRDYEPLPDARWRFGKPNYAKVNACYFQNRSKMHKEGSLEAVVNKLVKNWQVESHNIADIHHWHTMDISKFKAALNGGCPCSARLLADIGHNNMLLGETQDYTSKDNTIESSQSNFMAAMPEGFAWEVLEVFSGPPTVTFKWRHFGKFVGSFQDKTGKAHKGDGKMVDLIGICIAKVNAELKIETLDVYYNPDDMIKPLLSNIKEAKEEQAASGCNLM</sequence>
<protein>
    <recommendedName>
        <fullName evidence="3">Pathogen-related protein</fullName>
    </recommendedName>
</protein>
<dbReference type="Proteomes" id="UP000654075">
    <property type="component" value="Unassembled WGS sequence"/>
</dbReference>
<evidence type="ECO:0000313" key="1">
    <source>
        <dbReference type="EMBL" id="CAE8597919.1"/>
    </source>
</evidence>
<accession>A0A813ECC7</accession>
<dbReference type="AlphaFoldDB" id="A0A813ECC7"/>
<comment type="caution">
    <text evidence="1">The sequence shown here is derived from an EMBL/GenBank/DDBJ whole genome shotgun (WGS) entry which is preliminary data.</text>
</comment>
<dbReference type="PANTHER" id="PTHR31723">
    <property type="entry name" value="PATHOGENESIS-RELATED FAMILY PROTEIN"/>
    <property type="match status" value="1"/>
</dbReference>
<organism evidence="1 2">
    <name type="scientific">Polarella glacialis</name>
    <name type="common">Dinoflagellate</name>
    <dbReference type="NCBI Taxonomy" id="89957"/>
    <lineage>
        <taxon>Eukaryota</taxon>
        <taxon>Sar</taxon>
        <taxon>Alveolata</taxon>
        <taxon>Dinophyceae</taxon>
        <taxon>Suessiales</taxon>
        <taxon>Suessiaceae</taxon>
        <taxon>Polarella</taxon>
    </lineage>
</organism>
<dbReference type="OrthoDB" id="65445at2759"/>
<evidence type="ECO:0008006" key="3">
    <source>
        <dbReference type="Google" id="ProtNLM"/>
    </source>
</evidence>
<keyword evidence="2" id="KW-1185">Reference proteome</keyword>
<feature type="non-terminal residue" evidence="1">
    <location>
        <position position="1"/>
    </location>
</feature>
<proteinExistence type="predicted"/>
<dbReference type="PANTHER" id="PTHR31723:SF10">
    <property type="entry name" value="PATHOGEN-RELATED PROTEIN"/>
    <property type="match status" value="1"/>
</dbReference>
<dbReference type="EMBL" id="CAJNNV010009893">
    <property type="protein sequence ID" value="CAE8597919.1"/>
    <property type="molecule type" value="Genomic_DNA"/>
</dbReference>
<dbReference type="InterPro" id="IPR032710">
    <property type="entry name" value="NTF2-like_dom_sf"/>
</dbReference>
<dbReference type="InterPro" id="IPR053218">
    <property type="entry name" value="Pathogen-related_defense"/>
</dbReference>
<reference evidence="1" key="1">
    <citation type="submission" date="2021-02" db="EMBL/GenBank/DDBJ databases">
        <authorList>
            <person name="Dougan E. K."/>
            <person name="Rhodes N."/>
            <person name="Thang M."/>
            <person name="Chan C."/>
        </authorList>
    </citation>
    <scope>NUCLEOTIDE SEQUENCE</scope>
</reference>
<name>A0A813ECC7_POLGL</name>